<evidence type="ECO:0000313" key="2">
    <source>
        <dbReference type="Proteomes" id="UP000789405"/>
    </source>
</evidence>
<gene>
    <name evidence="1" type="ORF">DERYTH_LOCUS20753</name>
</gene>
<feature type="non-terminal residue" evidence="1">
    <location>
        <position position="1"/>
    </location>
</feature>
<organism evidence="1 2">
    <name type="scientific">Dentiscutata erythropus</name>
    <dbReference type="NCBI Taxonomy" id="1348616"/>
    <lineage>
        <taxon>Eukaryota</taxon>
        <taxon>Fungi</taxon>
        <taxon>Fungi incertae sedis</taxon>
        <taxon>Mucoromycota</taxon>
        <taxon>Glomeromycotina</taxon>
        <taxon>Glomeromycetes</taxon>
        <taxon>Diversisporales</taxon>
        <taxon>Gigasporaceae</taxon>
        <taxon>Dentiscutata</taxon>
    </lineage>
</organism>
<proteinExistence type="predicted"/>
<evidence type="ECO:0000313" key="1">
    <source>
        <dbReference type="EMBL" id="CAG8787684.1"/>
    </source>
</evidence>
<dbReference type="EMBL" id="CAJVPY010025054">
    <property type="protein sequence ID" value="CAG8787684.1"/>
    <property type="molecule type" value="Genomic_DNA"/>
</dbReference>
<name>A0A9N9JNR7_9GLOM</name>
<keyword evidence="2" id="KW-1185">Reference proteome</keyword>
<accession>A0A9N9JNR7</accession>
<sequence length="43" mass="5137">PFDDDNELLSYLDHRENSNKINRPKYRNTKIILGLLMKINGNY</sequence>
<protein>
    <submittedName>
        <fullName evidence="1">21942_t:CDS:1</fullName>
    </submittedName>
</protein>
<dbReference type="AlphaFoldDB" id="A0A9N9JNR7"/>
<reference evidence="1" key="1">
    <citation type="submission" date="2021-06" db="EMBL/GenBank/DDBJ databases">
        <authorList>
            <person name="Kallberg Y."/>
            <person name="Tangrot J."/>
            <person name="Rosling A."/>
        </authorList>
    </citation>
    <scope>NUCLEOTIDE SEQUENCE</scope>
    <source>
        <strain evidence="1">MA453B</strain>
    </source>
</reference>
<comment type="caution">
    <text evidence="1">The sequence shown here is derived from an EMBL/GenBank/DDBJ whole genome shotgun (WGS) entry which is preliminary data.</text>
</comment>
<dbReference type="Proteomes" id="UP000789405">
    <property type="component" value="Unassembled WGS sequence"/>
</dbReference>